<evidence type="ECO:0000313" key="3">
    <source>
        <dbReference type="EMBL" id="KAK7356026.1"/>
    </source>
</evidence>
<protein>
    <recommendedName>
        <fullName evidence="2">J domain-containing protein</fullName>
    </recommendedName>
</protein>
<dbReference type="PANTHER" id="PTHR44137:SF57">
    <property type="entry name" value="CHAPERONE DNAJ-DOMAIN PROTEIN"/>
    <property type="match status" value="1"/>
</dbReference>
<evidence type="ECO:0000259" key="2">
    <source>
        <dbReference type="PROSITE" id="PS50076"/>
    </source>
</evidence>
<evidence type="ECO:0000313" key="4">
    <source>
        <dbReference type="Proteomes" id="UP001374584"/>
    </source>
</evidence>
<dbReference type="EMBL" id="JAYMYR010000006">
    <property type="protein sequence ID" value="KAK7356026.1"/>
    <property type="molecule type" value="Genomic_DNA"/>
</dbReference>
<dbReference type="InterPro" id="IPR001623">
    <property type="entry name" value="DnaJ_domain"/>
</dbReference>
<dbReference type="AlphaFoldDB" id="A0AAN9MJZ5"/>
<dbReference type="InterPro" id="IPR036869">
    <property type="entry name" value="J_dom_sf"/>
</dbReference>
<evidence type="ECO:0000256" key="1">
    <source>
        <dbReference type="SAM" id="MobiDB-lite"/>
    </source>
</evidence>
<dbReference type="SUPFAM" id="SSF46565">
    <property type="entry name" value="Chaperone J-domain"/>
    <property type="match status" value="1"/>
</dbReference>
<reference evidence="3 4" key="1">
    <citation type="submission" date="2024-01" db="EMBL/GenBank/DDBJ databases">
        <title>The genomes of 5 underutilized Papilionoideae crops provide insights into root nodulation and disease resistanc.</title>
        <authorList>
            <person name="Jiang F."/>
        </authorList>
    </citation>
    <scope>NUCLEOTIDE SEQUENCE [LARGE SCALE GENOMIC DNA]</scope>
    <source>
        <strain evidence="3">JINMINGXINNONG_FW02</strain>
        <tissue evidence="3">Leaves</tissue>
    </source>
</reference>
<dbReference type="Pfam" id="PF00226">
    <property type="entry name" value="DnaJ"/>
    <property type="match status" value="1"/>
</dbReference>
<feature type="region of interest" description="Disordered" evidence="1">
    <location>
        <begin position="196"/>
        <end position="289"/>
    </location>
</feature>
<dbReference type="SMART" id="SM00271">
    <property type="entry name" value="DnaJ"/>
    <property type="match status" value="1"/>
</dbReference>
<dbReference type="PANTHER" id="PTHR44137">
    <property type="entry name" value="BNAC03G44070D PROTEIN"/>
    <property type="match status" value="1"/>
</dbReference>
<dbReference type="PRINTS" id="PR00625">
    <property type="entry name" value="JDOMAIN"/>
</dbReference>
<dbReference type="CDD" id="cd06257">
    <property type="entry name" value="DnaJ"/>
    <property type="match status" value="1"/>
</dbReference>
<proteinExistence type="predicted"/>
<dbReference type="PROSITE" id="PS50076">
    <property type="entry name" value="DNAJ_2"/>
    <property type="match status" value="1"/>
</dbReference>
<comment type="caution">
    <text evidence="3">The sequence shown here is derived from an EMBL/GenBank/DDBJ whole genome shotgun (WGS) entry which is preliminary data.</text>
</comment>
<sequence>MECNKDEALRARKIAEARMQRGEFQEALKFATKAKNLYADVGNISHVLAICEVHNAAKRKLSTSDMDWYAILQIERLADEMAIKKQYRRLALLLHPDKNKFSGAETAFKLVGQANGVLSDQAKRSLYDKNFTVSVRCPVPKSTDSKKAGQKTFWTCCQHCNTKYQFCMPFVNATIRCKQCLKSFKACAIPLVNIQKESPTHGPPKPASKSTGNKPPGGAEHASTFVRPNPMSMKKCSSGVGSHSEGEKSKDDGAPASTGAESQTSKNVGSKRVRQSAPDSGESFKAGNGYEMKYAYVREDDVDPSRLYAGRSCRQKQQHV</sequence>
<dbReference type="Gene3D" id="1.10.287.110">
    <property type="entry name" value="DnaJ domain"/>
    <property type="match status" value="1"/>
</dbReference>
<organism evidence="3 4">
    <name type="scientific">Phaseolus coccineus</name>
    <name type="common">Scarlet runner bean</name>
    <name type="synonym">Phaseolus multiflorus</name>
    <dbReference type="NCBI Taxonomy" id="3886"/>
    <lineage>
        <taxon>Eukaryota</taxon>
        <taxon>Viridiplantae</taxon>
        <taxon>Streptophyta</taxon>
        <taxon>Embryophyta</taxon>
        <taxon>Tracheophyta</taxon>
        <taxon>Spermatophyta</taxon>
        <taxon>Magnoliopsida</taxon>
        <taxon>eudicotyledons</taxon>
        <taxon>Gunneridae</taxon>
        <taxon>Pentapetalae</taxon>
        <taxon>rosids</taxon>
        <taxon>fabids</taxon>
        <taxon>Fabales</taxon>
        <taxon>Fabaceae</taxon>
        <taxon>Papilionoideae</taxon>
        <taxon>50 kb inversion clade</taxon>
        <taxon>NPAAA clade</taxon>
        <taxon>indigoferoid/millettioid clade</taxon>
        <taxon>Phaseoleae</taxon>
        <taxon>Phaseolus</taxon>
    </lineage>
</organism>
<keyword evidence="4" id="KW-1185">Reference proteome</keyword>
<feature type="compositionally biased region" description="Polar residues" evidence="1">
    <location>
        <begin position="259"/>
        <end position="268"/>
    </location>
</feature>
<gene>
    <name evidence="3" type="ORF">VNO80_15292</name>
</gene>
<feature type="domain" description="J" evidence="2">
    <location>
        <begin position="67"/>
        <end position="131"/>
    </location>
</feature>
<feature type="compositionally biased region" description="Basic and acidic residues" evidence="1">
    <location>
        <begin position="244"/>
        <end position="253"/>
    </location>
</feature>
<name>A0AAN9MJZ5_PHACN</name>
<dbReference type="Proteomes" id="UP001374584">
    <property type="component" value="Unassembled WGS sequence"/>
</dbReference>
<accession>A0AAN9MJZ5</accession>